<dbReference type="Gene3D" id="3.20.20.370">
    <property type="entry name" value="Glycoside hydrolase/deacetylase"/>
    <property type="match status" value="1"/>
</dbReference>
<accession>A0A1H4MVS5</accession>
<keyword evidence="3" id="KW-1185">Reference proteome</keyword>
<gene>
    <name evidence="2" type="ORF">SAMN05216452_3501</name>
</gene>
<dbReference type="GO" id="GO:0005975">
    <property type="term" value="P:carbohydrate metabolic process"/>
    <property type="evidence" value="ECO:0007669"/>
    <property type="project" value="InterPro"/>
</dbReference>
<dbReference type="InterPro" id="IPR052740">
    <property type="entry name" value="CE4"/>
</dbReference>
<dbReference type="Proteomes" id="UP000199064">
    <property type="component" value="Unassembled WGS sequence"/>
</dbReference>
<keyword evidence="1" id="KW-0732">Signal</keyword>
<reference evidence="3" key="1">
    <citation type="submission" date="2016-10" db="EMBL/GenBank/DDBJ databases">
        <authorList>
            <person name="Varghese N."/>
            <person name="Submissions S."/>
        </authorList>
    </citation>
    <scope>NUCLEOTIDE SEQUENCE [LARGE SCALE GENOMIC DNA]</scope>
    <source>
        <strain evidence="3">ES.061</strain>
    </source>
</reference>
<feature type="chain" id="PRO_5011627845" description="Polysaccharide deacetylase" evidence="1">
    <location>
        <begin position="21"/>
        <end position="329"/>
    </location>
</feature>
<evidence type="ECO:0000313" key="3">
    <source>
        <dbReference type="Proteomes" id="UP000199064"/>
    </source>
</evidence>
<dbReference type="EMBL" id="FNSL01000001">
    <property type="protein sequence ID" value="SEB87260.1"/>
    <property type="molecule type" value="Genomic_DNA"/>
</dbReference>
<feature type="signal peptide" evidence="1">
    <location>
        <begin position="1"/>
        <end position="20"/>
    </location>
</feature>
<evidence type="ECO:0008006" key="4">
    <source>
        <dbReference type="Google" id="ProtNLM"/>
    </source>
</evidence>
<proteinExistence type="predicted"/>
<evidence type="ECO:0000256" key="1">
    <source>
        <dbReference type="SAM" id="SignalP"/>
    </source>
</evidence>
<evidence type="ECO:0000313" key="2">
    <source>
        <dbReference type="EMBL" id="SEB87260.1"/>
    </source>
</evidence>
<dbReference type="RefSeq" id="WP_244509181.1">
    <property type="nucleotide sequence ID" value="NZ_FNSL01000001.1"/>
</dbReference>
<dbReference type="PANTHER" id="PTHR45985:SF3">
    <property type="entry name" value="CHITIN DEACETYLASE-LIKE 4"/>
    <property type="match status" value="1"/>
</dbReference>
<dbReference type="PANTHER" id="PTHR45985">
    <property type="match status" value="1"/>
</dbReference>
<organism evidence="2 3">
    <name type="scientific">Nitratireductor aquibiodomus</name>
    <dbReference type="NCBI Taxonomy" id="204799"/>
    <lineage>
        <taxon>Bacteria</taxon>
        <taxon>Pseudomonadati</taxon>
        <taxon>Pseudomonadota</taxon>
        <taxon>Alphaproteobacteria</taxon>
        <taxon>Hyphomicrobiales</taxon>
        <taxon>Phyllobacteriaceae</taxon>
        <taxon>Nitratireductor</taxon>
    </lineage>
</organism>
<dbReference type="PROSITE" id="PS51257">
    <property type="entry name" value="PROKAR_LIPOPROTEIN"/>
    <property type="match status" value="1"/>
</dbReference>
<dbReference type="SUPFAM" id="SSF88713">
    <property type="entry name" value="Glycoside hydrolase/deacetylase"/>
    <property type="match status" value="1"/>
</dbReference>
<protein>
    <recommendedName>
        <fullName evidence="4">Polysaccharide deacetylase</fullName>
    </recommendedName>
</protein>
<dbReference type="InterPro" id="IPR011330">
    <property type="entry name" value="Glyco_hydro/deAcase_b/a-brl"/>
</dbReference>
<sequence>MLKFLCAGATALALTGSCFAGDAAKAQKPQYVIISFDGALHLEQWERSRALGQKTGASFTYFLSCVYLLSPETRKAYEAPGLPRGRSNVGSGYSREDVEGRLGQIWTARSEGHEVASHGCGHFDGKNWSAKDWAQEFDQFTTIVADAWKLNGIDGEPRGWQDFARREIRGFRAPYLSTNKGLFKTLEKAGFAYDASTVSRGPALPRTRNGVAHFSLPLIPEGPRDRQIIAMDYNLYVRHSGGKEKPEAAAAFEQRTYDAFMATFEKEYAGRRTPFQLGFHFTLMNDGAYWNALERFAEDVCVMEDVKCVSYRDYLAAVSEAGTPAQGGT</sequence>
<name>A0A1H4MVS5_9HYPH</name>
<dbReference type="AlphaFoldDB" id="A0A1H4MVS5"/>